<dbReference type="SUPFAM" id="SSF55874">
    <property type="entry name" value="ATPase domain of HSP90 chaperone/DNA topoisomerase II/histidine kinase"/>
    <property type="match status" value="1"/>
</dbReference>
<evidence type="ECO:0000313" key="3">
    <source>
        <dbReference type="EMBL" id="ADM42522.1"/>
    </source>
</evidence>
<dbReference type="CDD" id="cd16936">
    <property type="entry name" value="HATPase_RsbW-like"/>
    <property type="match status" value="1"/>
</dbReference>
<dbReference type="PANTHER" id="PTHR35526">
    <property type="entry name" value="ANTI-SIGMA-F FACTOR RSBW-RELATED"/>
    <property type="match status" value="1"/>
</dbReference>
<dbReference type="Pfam" id="PF13581">
    <property type="entry name" value="HATPase_c_2"/>
    <property type="match status" value="1"/>
</dbReference>
<dbReference type="PATRIC" id="fig|718251.5.peg.2512"/>
<dbReference type="Proteomes" id="UP000002230">
    <property type="component" value="Chromosome"/>
</dbReference>
<protein>
    <submittedName>
        <fullName evidence="3">Anti-sigma regulatory factor</fullName>
    </submittedName>
</protein>
<evidence type="ECO:0000313" key="4">
    <source>
        <dbReference type="Proteomes" id="UP000002230"/>
    </source>
</evidence>
<dbReference type="InterPro" id="IPR036890">
    <property type="entry name" value="HATPase_C_sf"/>
</dbReference>
<dbReference type="Gene3D" id="3.30.565.10">
    <property type="entry name" value="Histidine kinase-like ATPase, C-terminal domain"/>
    <property type="match status" value="1"/>
</dbReference>
<dbReference type="EMBL" id="CP002154">
    <property type="protein sequence ID" value="ADM42522.1"/>
    <property type="molecule type" value="Genomic_DNA"/>
</dbReference>
<organism evidence="3 4">
    <name type="scientific">Edwardsiella tarda (strain FL6-60)</name>
    <dbReference type="NCBI Taxonomy" id="718251"/>
    <lineage>
        <taxon>Bacteria</taxon>
        <taxon>Pseudomonadati</taxon>
        <taxon>Pseudomonadota</taxon>
        <taxon>Gammaproteobacteria</taxon>
        <taxon>Enterobacterales</taxon>
        <taxon>Hafniaceae</taxon>
        <taxon>Edwardsiella</taxon>
    </lineage>
</organism>
<dbReference type="GO" id="GO:0004674">
    <property type="term" value="F:protein serine/threonine kinase activity"/>
    <property type="evidence" value="ECO:0007669"/>
    <property type="project" value="UniProtKB-KW"/>
</dbReference>
<keyword evidence="4" id="KW-1185">Reference proteome</keyword>
<name>A0A0H3DV49_EDWTF</name>
<proteinExistence type="predicted"/>
<dbReference type="AlphaFoldDB" id="A0A0H3DV49"/>
<accession>A0A0H3DV49</accession>
<dbReference type="InterPro" id="IPR050267">
    <property type="entry name" value="Anti-sigma-factor_SerPK"/>
</dbReference>
<reference evidence="3 4" key="2">
    <citation type="journal article" date="2011" name="BMC Immunol.">
        <title>Comparison of static immersion and intravenous injection systems for exposure of zebrafish embryos to the natural pathogen Edwardsiella tarda.</title>
        <authorList>
            <person name="van Soest J.J."/>
            <person name="Stockhammer O.W."/>
            <person name="Ordas A."/>
            <person name="Bloemberg G.V."/>
            <person name="Spaink H.P."/>
            <person name="Meijer A.H."/>
        </authorList>
    </citation>
    <scope>NUCLEOTIDE SEQUENCE [LARGE SCALE GENOMIC DNA]</scope>
    <source>
        <strain evidence="3 4">FL6-60</strain>
    </source>
</reference>
<keyword evidence="1" id="KW-0418">Kinase</keyword>
<sequence>MKLRTYSFPLAATLDSLAPLGAALQEFFSGAPPDVLFQLELAANESFSNIVRHGQAGAYPVAITLTRHPRHLEVVLRDRGQPIPAEALRPTAPDPQMDDPCSWPEHGMGMLLIRQMTDEYHYRYSAGGNEQRLIKYLPLGGGTCAP</sequence>
<reference evidence="4" key="1">
    <citation type="submission" date="2010-08" db="EMBL/GenBank/DDBJ databases">
        <title>Genome comparisons of Edwardsiella bacteria analysed using deep sequencing technology.</title>
        <authorList>
            <person name="van Soest J.J."/>
            <person name="Henkel C.V."/>
            <person name="Jansen H.J."/>
            <person name="van den Hondel C.A.M.J.J."/>
            <person name="Bloemberg G.V."/>
            <person name="Meijer A.H."/>
            <person name="Spaink H.P."/>
        </authorList>
    </citation>
    <scope>NUCLEOTIDE SEQUENCE [LARGE SCALE GENOMIC DNA]</scope>
    <source>
        <strain evidence="4">FL6-60</strain>
    </source>
</reference>
<dbReference type="KEGG" id="etd:ETAF_2419"/>
<dbReference type="PANTHER" id="PTHR35526:SF3">
    <property type="entry name" value="ANTI-SIGMA-F FACTOR RSBW"/>
    <property type="match status" value="1"/>
</dbReference>
<feature type="domain" description="Histidine kinase/HSP90-like ATPase" evidence="2">
    <location>
        <begin position="11"/>
        <end position="135"/>
    </location>
</feature>
<dbReference type="InterPro" id="IPR003594">
    <property type="entry name" value="HATPase_dom"/>
</dbReference>
<dbReference type="HOGENOM" id="CLU_090336_24_0_6"/>
<evidence type="ECO:0000256" key="1">
    <source>
        <dbReference type="ARBA" id="ARBA00022527"/>
    </source>
</evidence>
<gene>
    <name evidence="3" type="ordered locus">ETAF_2419</name>
</gene>
<keyword evidence="1" id="KW-0723">Serine/threonine-protein kinase</keyword>
<keyword evidence="1" id="KW-0808">Transferase</keyword>
<evidence type="ECO:0000259" key="2">
    <source>
        <dbReference type="Pfam" id="PF13581"/>
    </source>
</evidence>